<dbReference type="InterPro" id="IPR011990">
    <property type="entry name" value="TPR-like_helical_dom_sf"/>
</dbReference>
<organism evidence="2 3">
    <name type="scientific">Cerasibacillus quisquiliarum</name>
    <dbReference type="NCBI Taxonomy" id="227865"/>
    <lineage>
        <taxon>Bacteria</taxon>
        <taxon>Bacillati</taxon>
        <taxon>Bacillota</taxon>
        <taxon>Bacilli</taxon>
        <taxon>Bacillales</taxon>
        <taxon>Bacillaceae</taxon>
        <taxon>Cerasibacillus</taxon>
    </lineage>
</organism>
<accession>A0A511UY61</accession>
<comment type="caution">
    <text evidence="2">The sequence shown here is derived from an EMBL/GenBank/DDBJ whole genome shotgun (WGS) entry which is preliminary data.</text>
</comment>
<dbReference type="Gene3D" id="1.25.40.10">
    <property type="entry name" value="Tetratricopeptide repeat domain"/>
    <property type="match status" value="1"/>
</dbReference>
<protein>
    <submittedName>
        <fullName evidence="2">Uncharacterized protein</fullName>
    </submittedName>
</protein>
<dbReference type="SUPFAM" id="SSF48452">
    <property type="entry name" value="TPR-like"/>
    <property type="match status" value="1"/>
</dbReference>
<feature type="repeat" description="TPR" evidence="1">
    <location>
        <begin position="131"/>
        <end position="164"/>
    </location>
</feature>
<sequence length="194" mass="22797">MNFSDIPFNMKFHFDDDLREVPISKGDMIKGINFIKESLSYVQTEGEKAKLYGLIGVYSRIVQQLDESKRYLDLAVKINESHQNDRARFVNELRLAHTHQWMKNFTVSNKIFNRLVNQALENDNYKTTYLDFVYQHAGKNFFDQGKYHSALTYFEEALEIRMRKDNQELIDSTTYAIRVCEKRMVCDGSSVNHG</sequence>
<reference evidence="2 3" key="1">
    <citation type="submission" date="2019-07" db="EMBL/GenBank/DDBJ databases">
        <title>Whole genome shotgun sequence of Cerasibacillus quisquiliarum NBRC 102429.</title>
        <authorList>
            <person name="Hosoyama A."/>
            <person name="Uohara A."/>
            <person name="Ohji S."/>
            <person name="Ichikawa N."/>
        </authorList>
    </citation>
    <scope>NUCLEOTIDE SEQUENCE [LARGE SCALE GENOMIC DNA]</scope>
    <source>
        <strain evidence="2 3">NBRC 102429</strain>
    </source>
</reference>
<dbReference type="PROSITE" id="PS50005">
    <property type="entry name" value="TPR"/>
    <property type="match status" value="1"/>
</dbReference>
<dbReference type="InterPro" id="IPR019734">
    <property type="entry name" value="TPR_rpt"/>
</dbReference>
<evidence type="ECO:0000313" key="3">
    <source>
        <dbReference type="Proteomes" id="UP000321491"/>
    </source>
</evidence>
<evidence type="ECO:0000256" key="1">
    <source>
        <dbReference type="PROSITE-ProRule" id="PRU00339"/>
    </source>
</evidence>
<evidence type="ECO:0000313" key="2">
    <source>
        <dbReference type="EMBL" id="GEN31567.1"/>
    </source>
</evidence>
<dbReference type="EMBL" id="BJXW01000019">
    <property type="protein sequence ID" value="GEN31567.1"/>
    <property type="molecule type" value="Genomic_DNA"/>
</dbReference>
<keyword evidence="3" id="KW-1185">Reference proteome</keyword>
<dbReference type="Proteomes" id="UP000321491">
    <property type="component" value="Unassembled WGS sequence"/>
</dbReference>
<dbReference type="AlphaFoldDB" id="A0A511UY61"/>
<name>A0A511UY61_9BACI</name>
<dbReference type="RefSeq" id="WP_146937877.1">
    <property type="nucleotide sequence ID" value="NZ_BJXW01000019.1"/>
</dbReference>
<dbReference type="OrthoDB" id="1652507at2"/>
<keyword evidence="1" id="KW-0802">TPR repeat</keyword>
<gene>
    <name evidence="2" type="ORF">CQU01_18050</name>
</gene>
<dbReference type="Pfam" id="PF13181">
    <property type="entry name" value="TPR_8"/>
    <property type="match status" value="1"/>
</dbReference>
<proteinExistence type="predicted"/>